<dbReference type="CDD" id="cd01167">
    <property type="entry name" value="bac_FRK"/>
    <property type="match status" value="1"/>
</dbReference>
<evidence type="ECO:0000259" key="4">
    <source>
        <dbReference type="Pfam" id="PF00294"/>
    </source>
</evidence>
<dbReference type="AlphaFoldDB" id="A0A212JVT2"/>
<dbReference type="InterPro" id="IPR029056">
    <property type="entry name" value="Ribokinase-like"/>
</dbReference>
<dbReference type="EMBL" id="FLUM01000003">
    <property type="protein sequence ID" value="SBW03497.1"/>
    <property type="molecule type" value="Genomic_DNA"/>
</dbReference>
<name>A0A212JVT2_9BACT</name>
<proteinExistence type="inferred from homology"/>
<organism evidence="5">
    <name type="scientific">uncultured Dysgonomonas sp</name>
    <dbReference type="NCBI Taxonomy" id="206096"/>
    <lineage>
        <taxon>Bacteria</taxon>
        <taxon>Pseudomonadati</taxon>
        <taxon>Bacteroidota</taxon>
        <taxon>Bacteroidia</taxon>
        <taxon>Bacteroidales</taxon>
        <taxon>Dysgonomonadaceae</taxon>
        <taxon>Dysgonomonas</taxon>
        <taxon>environmental samples</taxon>
    </lineage>
</organism>
<sequence length="283" mass="31246">MKKIVGIGELLWDLLPEGRKAGGAPVNFAFHASQAGADAYAISAIGNDTLGDELLYELDKNQIKYLIERVGYPTGTVEVTLNNGMPQYTINEQVAWDYIPLTENMKQLVSEADAICYGTLAQRSNVSRDTTEELLKLVKEDAYKLYDINLRQHFYSKELIDKSLSFANSFKVNDEEIEIMKAMFGLNMDNEQACRWFISQFNLKLVILTAGGLYSCLFTPDEYSVIETPKVIVADTVGAGDCFSGVLIASLLNGDSLAQSHTKAVDAAAHVCSYSGAWVTHRT</sequence>
<evidence type="ECO:0000256" key="3">
    <source>
        <dbReference type="ARBA" id="ARBA00022777"/>
    </source>
</evidence>
<dbReference type="Pfam" id="PF00294">
    <property type="entry name" value="PfkB"/>
    <property type="match status" value="1"/>
</dbReference>
<protein>
    <recommendedName>
        <fullName evidence="4">Carbohydrate kinase PfkB domain-containing protein</fullName>
    </recommendedName>
</protein>
<keyword evidence="2" id="KW-0808">Transferase</keyword>
<dbReference type="GO" id="GO:0016301">
    <property type="term" value="F:kinase activity"/>
    <property type="evidence" value="ECO:0007669"/>
    <property type="project" value="UniProtKB-KW"/>
</dbReference>
<dbReference type="InterPro" id="IPR011611">
    <property type="entry name" value="PfkB_dom"/>
</dbReference>
<evidence type="ECO:0000256" key="2">
    <source>
        <dbReference type="ARBA" id="ARBA00022679"/>
    </source>
</evidence>
<keyword evidence="3" id="KW-0418">Kinase</keyword>
<reference evidence="5" key="1">
    <citation type="submission" date="2016-04" db="EMBL/GenBank/DDBJ databases">
        <authorList>
            <person name="Evans L.H."/>
            <person name="Alamgir A."/>
            <person name="Owens N."/>
            <person name="Weber N.D."/>
            <person name="Virtaneva K."/>
            <person name="Barbian K."/>
            <person name="Babar A."/>
            <person name="Rosenke K."/>
        </authorList>
    </citation>
    <scope>NUCLEOTIDE SEQUENCE</scope>
    <source>
        <strain evidence="5">86-1</strain>
    </source>
</reference>
<accession>A0A212JVT2</accession>
<evidence type="ECO:0000313" key="5">
    <source>
        <dbReference type="EMBL" id="SBW03497.1"/>
    </source>
</evidence>
<feature type="domain" description="Carbohydrate kinase PfkB" evidence="4">
    <location>
        <begin position="20"/>
        <end position="277"/>
    </location>
</feature>
<dbReference type="Gene3D" id="3.40.1190.20">
    <property type="match status" value="1"/>
</dbReference>
<dbReference type="SUPFAM" id="SSF53613">
    <property type="entry name" value="Ribokinase-like"/>
    <property type="match status" value="1"/>
</dbReference>
<dbReference type="RefSeq" id="WP_296942548.1">
    <property type="nucleotide sequence ID" value="NZ_LT599032.1"/>
</dbReference>
<gene>
    <name evidence="5" type="ORF">KL86DYS1_30591</name>
</gene>
<comment type="similarity">
    <text evidence="1">Belongs to the carbohydrate kinase PfkB family.</text>
</comment>
<dbReference type="PANTHER" id="PTHR43085:SF57">
    <property type="entry name" value="CARBOHYDRATE KINASE PFKB DOMAIN-CONTAINING PROTEIN"/>
    <property type="match status" value="1"/>
</dbReference>
<dbReference type="PANTHER" id="PTHR43085">
    <property type="entry name" value="HEXOKINASE FAMILY MEMBER"/>
    <property type="match status" value="1"/>
</dbReference>
<dbReference type="InterPro" id="IPR050306">
    <property type="entry name" value="PfkB_Carbo_kinase"/>
</dbReference>
<evidence type="ECO:0000256" key="1">
    <source>
        <dbReference type="ARBA" id="ARBA00010688"/>
    </source>
</evidence>